<evidence type="ECO:0008006" key="3">
    <source>
        <dbReference type="Google" id="ProtNLM"/>
    </source>
</evidence>
<dbReference type="AlphaFoldDB" id="A0A2H1E5G4"/>
<reference evidence="1 2" key="1">
    <citation type="submission" date="2016-11" db="EMBL/GenBank/DDBJ databases">
        <authorList>
            <person name="Jaros S."/>
            <person name="Januszkiewicz K."/>
            <person name="Wedrychowicz H."/>
        </authorList>
    </citation>
    <scope>NUCLEOTIDE SEQUENCE [LARGE SCALE GENOMIC DNA]</scope>
    <source>
        <strain evidence="1">NCIMB 2154T</strain>
    </source>
</reference>
<sequence length="185" mass="22206">MVSRFIYFSIIFSLLSCNSIELRKLSNLSSVKVPKDNSFYKEYDEKLNVQLPSNIDLTSLYEYAYQIDYKNKKFFNTRKNNKSAFKFYKKGRVNLFYYDENKKNNFDSNKYGYRGICYKEKNNFKLLFIAPITENRKYGVQNYKMEMKGDTLLISLIKKHLTEDQIFTDVYIKKDMDSPVNQIDW</sequence>
<dbReference type="EMBL" id="LT634361">
    <property type="protein sequence ID" value="SFZ80000.1"/>
    <property type="molecule type" value="Genomic_DNA"/>
</dbReference>
<protein>
    <recommendedName>
        <fullName evidence="3">Lipoprotein</fullName>
    </recommendedName>
</protein>
<dbReference type="GeneID" id="47721690"/>
<dbReference type="RefSeq" id="WP_100210484.1">
    <property type="nucleotide sequence ID" value="NZ_LT634361.1"/>
</dbReference>
<name>A0A2H1E5G4_9FLAO</name>
<dbReference type="STRING" id="1349785.GCA_000509405_00624"/>
<evidence type="ECO:0000313" key="2">
    <source>
        <dbReference type="Proteomes" id="UP000231564"/>
    </source>
</evidence>
<dbReference type="PROSITE" id="PS51257">
    <property type="entry name" value="PROKAR_LIPOPROTEIN"/>
    <property type="match status" value="1"/>
</dbReference>
<dbReference type="KEGG" id="tmar:MARIT_0079"/>
<accession>A0A2H1E5G4</accession>
<evidence type="ECO:0000313" key="1">
    <source>
        <dbReference type="EMBL" id="SFZ80000.1"/>
    </source>
</evidence>
<gene>
    <name evidence="1" type="ORF">MARIT_0079</name>
</gene>
<dbReference type="Proteomes" id="UP000231564">
    <property type="component" value="Chromosome MARIT"/>
</dbReference>
<organism evidence="1 2">
    <name type="scientific">Tenacibaculum maritimum NCIMB 2154</name>
    <dbReference type="NCBI Taxonomy" id="1349785"/>
    <lineage>
        <taxon>Bacteria</taxon>
        <taxon>Pseudomonadati</taxon>
        <taxon>Bacteroidota</taxon>
        <taxon>Flavobacteriia</taxon>
        <taxon>Flavobacteriales</taxon>
        <taxon>Flavobacteriaceae</taxon>
        <taxon>Tenacibaculum</taxon>
    </lineage>
</organism>
<proteinExistence type="predicted"/>
<keyword evidence="2" id="KW-1185">Reference proteome</keyword>